<sequence length="101" mass="10795">MRLTPEQAAIIRSTAAEVFGSDARVWLFGSRVDDSKRGGDIDLLVQTAQTQPDALARASIAMLARLHRALGEQKIDLILDAPVLGATRDIITTAKATGVLL</sequence>
<dbReference type="CDD" id="cd05403">
    <property type="entry name" value="NT_KNTase_like"/>
    <property type="match status" value="1"/>
</dbReference>
<dbReference type="EMBL" id="MWQO01000038">
    <property type="protein sequence ID" value="THD09535.1"/>
    <property type="molecule type" value="Genomic_DNA"/>
</dbReference>
<dbReference type="SUPFAM" id="SSF81301">
    <property type="entry name" value="Nucleotidyltransferase"/>
    <property type="match status" value="1"/>
</dbReference>
<dbReference type="Proteomes" id="UP000307749">
    <property type="component" value="Unassembled WGS sequence"/>
</dbReference>
<gene>
    <name evidence="1" type="ORF">B1806_10715</name>
</gene>
<accession>A0A4S3KL05</accession>
<comment type="caution">
    <text evidence="1">The sequence shown here is derived from an EMBL/GenBank/DDBJ whole genome shotgun (WGS) entry which is preliminary data.</text>
</comment>
<evidence type="ECO:0000313" key="2">
    <source>
        <dbReference type="Proteomes" id="UP000307749"/>
    </source>
</evidence>
<dbReference type="InterPro" id="IPR043519">
    <property type="entry name" value="NT_sf"/>
</dbReference>
<keyword evidence="2" id="KW-1185">Reference proteome</keyword>
<proteinExistence type="predicted"/>
<evidence type="ECO:0000313" key="1">
    <source>
        <dbReference type="EMBL" id="THD09535.1"/>
    </source>
</evidence>
<dbReference type="AlphaFoldDB" id="A0A4S3KL05"/>
<dbReference type="RefSeq" id="WP_081128647.1">
    <property type="nucleotide sequence ID" value="NZ_LDOS01000002.1"/>
</dbReference>
<dbReference type="Gene3D" id="3.30.460.10">
    <property type="entry name" value="Beta Polymerase, domain 2"/>
    <property type="match status" value="1"/>
</dbReference>
<reference evidence="1 2" key="1">
    <citation type="submission" date="2017-02" db="EMBL/GenBank/DDBJ databases">
        <title>Whole genome sequencing of Metallibacterium scheffleri DSM 24874 (T).</title>
        <authorList>
            <person name="Kumar S."/>
            <person name="Patil P."/>
            <person name="Patil P.B."/>
        </authorList>
    </citation>
    <scope>NUCLEOTIDE SEQUENCE [LARGE SCALE GENOMIC DNA]</scope>
    <source>
        <strain evidence="1 2">DSM 24874</strain>
    </source>
</reference>
<name>A0A4S3KL05_9GAMM</name>
<dbReference type="STRING" id="993689.GCA_002077135_02766"/>
<protein>
    <submittedName>
        <fullName evidence="1">DNA polymerase beta</fullName>
    </submittedName>
</protein>
<dbReference type="OrthoDB" id="14556at2"/>
<organism evidence="1 2">
    <name type="scientific">Metallibacterium scheffleri</name>
    <dbReference type="NCBI Taxonomy" id="993689"/>
    <lineage>
        <taxon>Bacteria</taxon>
        <taxon>Pseudomonadati</taxon>
        <taxon>Pseudomonadota</taxon>
        <taxon>Gammaproteobacteria</taxon>
        <taxon>Lysobacterales</taxon>
        <taxon>Rhodanobacteraceae</taxon>
        <taxon>Metallibacterium</taxon>
    </lineage>
</organism>